<dbReference type="AlphaFoldDB" id="A0A5C5ZQG9"/>
<dbReference type="InterPro" id="IPR035671">
    <property type="entry name" value="DsbD_gamma"/>
</dbReference>
<comment type="caution">
    <text evidence="10">The sequence shown here is derived from an EMBL/GenBank/DDBJ whole genome shotgun (WGS) entry which is preliminary data.</text>
</comment>
<keyword evidence="3" id="KW-0201">Cytochrome c-type biogenesis</keyword>
<dbReference type="GO" id="GO:0016020">
    <property type="term" value="C:membrane"/>
    <property type="evidence" value="ECO:0007669"/>
    <property type="project" value="UniProtKB-SubCell"/>
</dbReference>
<gene>
    <name evidence="10" type="primary">dsbD</name>
    <name evidence="10" type="ORF">Mal64_20160</name>
</gene>
<dbReference type="SUPFAM" id="SSF52833">
    <property type="entry name" value="Thioredoxin-like"/>
    <property type="match status" value="1"/>
</dbReference>
<dbReference type="PANTHER" id="PTHR32234">
    <property type="entry name" value="THIOL:DISULFIDE INTERCHANGE PROTEIN DSBD"/>
    <property type="match status" value="1"/>
</dbReference>
<evidence type="ECO:0000256" key="2">
    <source>
        <dbReference type="ARBA" id="ARBA00022692"/>
    </source>
</evidence>
<feature type="domain" description="Cytochrome C biogenesis protein transmembrane" evidence="9">
    <location>
        <begin position="244"/>
        <end position="464"/>
    </location>
</feature>
<evidence type="ECO:0000313" key="10">
    <source>
        <dbReference type="EMBL" id="TWT88533.1"/>
    </source>
</evidence>
<dbReference type="Pfam" id="PF13899">
    <property type="entry name" value="Thioredoxin_7"/>
    <property type="match status" value="1"/>
</dbReference>
<feature type="transmembrane region" description="Helical" evidence="7">
    <location>
        <begin position="406"/>
        <end position="435"/>
    </location>
</feature>
<evidence type="ECO:0000256" key="3">
    <source>
        <dbReference type="ARBA" id="ARBA00022748"/>
    </source>
</evidence>
<keyword evidence="10" id="KW-0560">Oxidoreductase</keyword>
<feature type="chain" id="PRO_5022804872" evidence="8">
    <location>
        <begin position="28"/>
        <end position="677"/>
    </location>
</feature>
<dbReference type="RefSeq" id="WP_146399673.1">
    <property type="nucleotide sequence ID" value="NZ_SJPQ01000002.1"/>
</dbReference>
<keyword evidence="8" id="KW-0732">Signal</keyword>
<feature type="signal peptide" evidence="8">
    <location>
        <begin position="1"/>
        <end position="27"/>
    </location>
</feature>
<evidence type="ECO:0000313" key="11">
    <source>
        <dbReference type="Proteomes" id="UP000315440"/>
    </source>
</evidence>
<organism evidence="10 11">
    <name type="scientific">Pseudobythopirellula maris</name>
    <dbReference type="NCBI Taxonomy" id="2527991"/>
    <lineage>
        <taxon>Bacteria</taxon>
        <taxon>Pseudomonadati</taxon>
        <taxon>Planctomycetota</taxon>
        <taxon>Planctomycetia</taxon>
        <taxon>Pirellulales</taxon>
        <taxon>Lacipirellulaceae</taxon>
        <taxon>Pseudobythopirellula</taxon>
    </lineage>
</organism>
<dbReference type="Gene3D" id="3.40.30.10">
    <property type="entry name" value="Glutaredoxin"/>
    <property type="match status" value="1"/>
</dbReference>
<comment type="subcellular location">
    <subcellularLocation>
        <location evidence="1">Membrane</location>
        <topology evidence="1">Multi-pass membrane protein</topology>
    </subcellularLocation>
</comment>
<sequence length="677" mass="71216" precursor="true">MRPHAVRHTTCLIVALLASLLAAPSAAQFQFNGGLDLNLPGLRGDSGQSKPAEPVRLSAQFYEATAERPALLQVTADIAPSYHIYSITQPAGGPEKTVLTPAESGDYELVGAFTATPAPESHVDEEIWVGLKIEEHTGRVTWTAPIRLAEGVDPSSLTIQGSATLQACQAFSCLPLELDFTASLATGEPAGFDPGVFAAVEAGEEALATAPIPDFPRATNGASEPGLAPADDPEASGVTSSLLATLGFALMGGLILNLMPCVLPVIGLKVMSFAEQAGHDPGRVLGLNLAYAAGMLAVFLLLATLASLAQLGLGAESYGWGELYTLGWFKVGMIALVFAMALSFLGVWEIPIPGFAGAGKSVDLQQKEGVSGAFFKGVFTTILATPCSGPFLGPVFAFTIAQPPVVTYLIFTFVGLGMALPYLLIGLFPSLIAWLPKPGAWMETFKQLMGFVLMGTVVFLFSSIAKESYLPVLALMVALGVACWWIGRTPITASPAAKTTSWVGGLATVLLTGWLAFGLLGPSEHELPWKPYSNASLALAQQRGKTVLVDFTAEWCLTCKLNLKTAIDTEKVKEVIAANGVEPLIADWTDRNDEIKAALSDLNSISIPLLAIYPADRPERPIVLRDSITQSQLLAALHEAGATRANDAGQTPSESDSRSVDMPQIELGGAASTADLR</sequence>
<feature type="region of interest" description="Disordered" evidence="6">
    <location>
        <begin position="213"/>
        <end position="234"/>
    </location>
</feature>
<keyword evidence="11" id="KW-1185">Reference proteome</keyword>
<dbReference type="GO" id="GO:0047134">
    <property type="term" value="F:protein-disulfide reductase [NAD(P)H] activity"/>
    <property type="evidence" value="ECO:0007669"/>
    <property type="project" value="UniProtKB-EC"/>
</dbReference>
<evidence type="ECO:0000256" key="1">
    <source>
        <dbReference type="ARBA" id="ARBA00004141"/>
    </source>
</evidence>
<accession>A0A5C5ZQG9</accession>
<dbReference type="PANTHER" id="PTHR32234:SF3">
    <property type="entry name" value="SUPPRESSION OF COPPER SENSITIVITY PROTEIN"/>
    <property type="match status" value="1"/>
</dbReference>
<dbReference type="EC" id="1.8.1.8" evidence="10"/>
<protein>
    <submittedName>
        <fullName evidence="10">Thiol:disulfide interchange protein DsbD</fullName>
        <ecNumber evidence="10">1.8.1.8</ecNumber>
    </submittedName>
</protein>
<name>A0A5C5ZQG9_9BACT</name>
<evidence type="ECO:0000256" key="5">
    <source>
        <dbReference type="ARBA" id="ARBA00023136"/>
    </source>
</evidence>
<feature type="transmembrane region" description="Helical" evidence="7">
    <location>
        <begin position="373"/>
        <end position="400"/>
    </location>
</feature>
<keyword evidence="4 7" id="KW-1133">Transmembrane helix</keyword>
<dbReference type="OrthoDB" id="9811036at2"/>
<feature type="transmembrane region" description="Helical" evidence="7">
    <location>
        <begin position="289"/>
        <end position="311"/>
    </location>
</feature>
<feature type="region of interest" description="Disordered" evidence="6">
    <location>
        <begin position="641"/>
        <end position="677"/>
    </location>
</feature>
<feature type="transmembrane region" description="Helical" evidence="7">
    <location>
        <begin position="499"/>
        <end position="520"/>
    </location>
</feature>
<dbReference type="GO" id="GO:0045454">
    <property type="term" value="P:cell redox homeostasis"/>
    <property type="evidence" value="ECO:0007669"/>
    <property type="project" value="TreeGrafter"/>
</dbReference>
<reference evidence="10 11" key="1">
    <citation type="submission" date="2019-02" db="EMBL/GenBank/DDBJ databases">
        <title>Deep-cultivation of Planctomycetes and their phenomic and genomic characterization uncovers novel biology.</title>
        <authorList>
            <person name="Wiegand S."/>
            <person name="Jogler M."/>
            <person name="Boedeker C."/>
            <person name="Pinto D."/>
            <person name="Vollmers J."/>
            <person name="Rivas-Marin E."/>
            <person name="Kohn T."/>
            <person name="Peeters S.H."/>
            <person name="Heuer A."/>
            <person name="Rast P."/>
            <person name="Oberbeckmann S."/>
            <person name="Bunk B."/>
            <person name="Jeske O."/>
            <person name="Meyerdierks A."/>
            <person name="Storesund J.E."/>
            <person name="Kallscheuer N."/>
            <person name="Luecker S."/>
            <person name="Lage O.M."/>
            <person name="Pohl T."/>
            <person name="Merkel B.J."/>
            <person name="Hornburger P."/>
            <person name="Mueller R.-W."/>
            <person name="Bruemmer F."/>
            <person name="Labrenz M."/>
            <person name="Spormann A.M."/>
            <person name="Op Den Camp H."/>
            <person name="Overmann J."/>
            <person name="Amann R."/>
            <person name="Jetten M.S.M."/>
            <person name="Mascher T."/>
            <person name="Medema M.H."/>
            <person name="Devos D.P."/>
            <person name="Kaster A.-K."/>
            <person name="Ovreas L."/>
            <person name="Rohde M."/>
            <person name="Galperin M.Y."/>
            <person name="Jogler C."/>
        </authorList>
    </citation>
    <scope>NUCLEOTIDE SEQUENCE [LARGE SCALE GENOMIC DNA]</scope>
    <source>
        <strain evidence="10 11">Mal64</strain>
    </source>
</reference>
<dbReference type="EMBL" id="SJPQ01000002">
    <property type="protein sequence ID" value="TWT88533.1"/>
    <property type="molecule type" value="Genomic_DNA"/>
</dbReference>
<dbReference type="CDD" id="cd02953">
    <property type="entry name" value="DsbDgamma"/>
    <property type="match status" value="1"/>
</dbReference>
<evidence type="ECO:0000256" key="7">
    <source>
        <dbReference type="SAM" id="Phobius"/>
    </source>
</evidence>
<feature type="transmembrane region" description="Helical" evidence="7">
    <location>
        <begin position="470"/>
        <end position="487"/>
    </location>
</feature>
<feature type="transmembrane region" description="Helical" evidence="7">
    <location>
        <begin position="242"/>
        <end position="268"/>
    </location>
</feature>
<dbReference type="GO" id="GO:0017004">
    <property type="term" value="P:cytochrome complex assembly"/>
    <property type="evidence" value="ECO:0007669"/>
    <property type="project" value="UniProtKB-KW"/>
</dbReference>
<evidence type="ECO:0000256" key="4">
    <source>
        <dbReference type="ARBA" id="ARBA00022989"/>
    </source>
</evidence>
<keyword evidence="2 7" id="KW-0812">Transmembrane</keyword>
<dbReference type="InterPro" id="IPR036249">
    <property type="entry name" value="Thioredoxin-like_sf"/>
</dbReference>
<keyword evidence="5 7" id="KW-0472">Membrane</keyword>
<feature type="transmembrane region" description="Helical" evidence="7">
    <location>
        <begin position="331"/>
        <end position="352"/>
    </location>
</feature>
<feature type="transmembrane region" description="Helical" evidence="7">
    <location>
        <begin position="447"/>
        <end position="464"/>
    </location>
</feature>
<evidence type="ECO:0000256" key="8">
    <source>
        <dbReference type="SAM" id="SignalP"/>
    </source>
</evidence>
<proteinExistence type="predicted"/>
<evidence type="ECO:0000259" key="9">
    <source>
        <dbReference type="Pfam" id="PF02683"/>
    </source>
</evidence>
<evidence type="ECO:0000256" key="6">
    <source>
        <dbReference type="SAM" id="MobiDB-lite"/>
    </source>
</evidence>
<dbReference type="InterPro" id="IPR003834">
    <property type="entry name" value="Cyt_c_assmbl_TM_dom"/>
</dbReference>
<dbReference type="Proteomes" id="UP000315440">
    <property type="component" value="Unassembled WGS sequence"/>
</dbReference>
<dbReference type="Pfam" id="PF02683">
    <property type="entry name" value="DsbD_TM"/>
    <property type="match status" value="1"/>
</dbReference>